<accession>A0AAV4WS14</accession>
<comment type="caution">
    <text evidence="1">The sequence shown here is derived from an EMBL/GenBank/DDBJ whole genome shotgun (WGS) entry which is preliminary data.</text>
</comment>
<gene>
    <name evidence="1" type="ORF">CEXT_199311</name>
</gene>
<dbReference type="EMBL" id="BPLR01016659">
    <property type="protein sequence ID" value="GIY85482.1"/>
    <property type="molecule type" value="Genomic_DNA"/>
</dbReference>
<evidence type="ECO:0000313" key="2">
    <source>
        <dbReference type="Proteomes" id="UP001054945"/>
    </source>
</evidence>
<evidence type="ECO:0000313" key="1">
    <source>
        <dbReference type="EMBL" id="GIY85482.1"/>
    </source>
</evidence>
<sequence length="182" mass="19968">MPNPNLDDQFADINPIGRVSSYNEFLFPGFDGSFFVWLTFMWTKLHFSDVRCGKLFRSTSRLRKNSTRPELVHNGFSSPWCERLKKDGASEIDRKRDGRPGEATPRLKAPFVCALSPLGLFLSPPPSGSAKSHPQMISMAGFLGLNGIVTNVTRGSAISVDASPFMGAVRGLQGSFLGLPLF</sequence>
<proteinExistence type="predicted"/>
<reference evidence="1 2" key="1">
    <citation type="submission" date="2021-06" db="EMBL/GenBank/DDBJ databases">
        <title>Caerostris extrusa draft genome.</title>
        <authorList>
            <person name="Kono N."/>
            <person name="Arakawa K."/>
        </authorList>
    </citation>
    <scope>NUCLEOTIDE SEQUENCE [LARGE SCALE GENOMIC DNA]</scope>
</reference>
<dbReference type="Proteomes" id="UP001054945">
    <property type="component" value="Unassembled WGS sequence"/>
</dbReference>
<organism evidence="1 2">
    <name type="scientific">Caerostris extrusa</name>
    <name type="common">Bark spider</name>
    <name type="synonym">Caerostris bankana</name>
    <dbReference type="NCBI Taxonomy" id="172846"/>
    <lineage>
        <taxon>Eukaryota</taxon>
        <taxon>Metazoa</taxon>
        <taxon>Ecdysozoa</taxon>
        <taxon>Arthropoda</taxon>
        <taxon>Chelicerata</taxon>
        <taxon>Arachnida</taxon>
        <taxon>Araneae</taxon>
        <taxon>Araneomorphae</taxon>
        <taxon>Entelegynae</taxon>
        <taxon>Araneoidea</taxon>
        <taxon>Araneidae</taxon>
        <taxon>Caerostris</taxon>
    </lineage>
</organism>
<keyword evidence="2" id="KW-1185">Reference proteome</keyword>
<name>A0AAV4WS14_CAEEX</name>
<dbReference type="AlphaFoldDB" id="A0AAV4WS14"/>
<protein>
    <submittedName>
        <fullName evidence="1">Uncharacterized protein</fullName>
    </submittedName>
</protein>